<dbReference type="AlphaFoldDB" id="A0A2T2XIN7"/>
<dbReference type="Gene3D" id="3.30.70.150">
    <property type="entry name" value="RuBisCO large subunit, N-terminal domain"/>
    <property type="match status" value="1"/>
</dbReference>
<dbReference type="GO" id="GO:0015977">
    <property type="term" value="P:carbon fixation"/>
    <property type="evidence" value="ECO:0007669"/>
    <property type="project" value="InterPro"/>
</dbReference>
<dbReference type="Proteomes" id="UP000242972">
    <property type="component" value="Unassembled WGS sequence"/>
</dbReference>
<dbReference type="SUPFAM" id="SSF51649">
    <property type="entry name" value="RuBisCo, C-terminal domain"/>
    <property type="match status" value="1"/>
</dbReference>
<organism evidence="2 3">
    <name type="scientific">Sulfobacillus benefaciens</name>
    <dbReference type="NCBI Taxonomy" id="453960"/>
    <lineage>
        <taxon>Bacteria</taxon>
        <taxon>Bacillati</taxon>
        <taxon>Bacillota</taxon>
        <taxon>Clostridia</taxon>
        <taxon>Eubacteriales</taxon>
        <taxon>Clostridiales Family XVII. Incertae Sedis</taxon>
        <taxon>Sulfobacillus</taxon>
    </lineage>
</organism>
<evidence type="ECO:0000259" key="1">
    <source>
        <dbReference type="Pfam" id="PF00016"/>
    </source>
</evidence>
<dbReference type="PANTHER" id="PTHR42704:SF17">
    <property type="entry name" value="RIBULOSE BISPHOSPHATE CARBOXYLASE LARGE CHAIN"/>
    <property type="match status" value="1"/>
</dbReference>
<dbReference type="GO" id="GO:0016984">
    <property type="term" value="F:ribulose-bisphosphate carboxylase activity"/>
    <property type="evidence" value="ECO:0007669"/>
    <property type="project" value="InterPro"/>
</dbReference>
<evidence type="ECO:0000313" key="3">
    <source>
        <dbReference type="Proteomes" id="UP000242972"/>
    </source>
</evidence>
<dbReference type="EMBL" id="PXYW01000009">
    <property type="protein sequence ID" value="PSR34375.1"/>
    <property type="molecule type" value="Genomic_DNA"/>
</dbReference>
<dbReference type="GO" id="GO:0000287">
    <property type="term" value="F:magnesium ion binding"/>
    <property type="evidence" value="ECO:0007669"/>
    <property type="project" value="InterPro"/>
</dbReference>
<dbReference type="PANTHER" id="PTHR42704">
    <property type="entry name" value="RIBULOSE BISPHOSPHATE CARBOXYLASE"/>
    <property type="match status" value="1"/>
</dbReference>
<gene>
    <name evidence="2" type="ORF">C7B46_05510</name>
</gene>
<dbReference type="InterPro" id="IPR000685">
    <property type="entry name" value="RuBisCO_lsu_C"/>
</dbReference>
<dbReference type="Pfam" id="PF00016">
    <property type="entry name" value="RuBisCO_large"/>
    <property type="match status" value="1"/>
</dbReference>
<reference evidence="2 3" key="1">
    <citation type="journal article" date="2014" name="BMC Genomics">
        <title>Comparison of environmental and isolate Sulfobacillus genomes reveals diverse carbon, sulfur, nitrogen, and hydrogen metabolisms.</title>
        <authorList>
            <person name="Justice N.B."/>
            <person name="Norman A."/>
            <person name="Brown C.T."/>
            <person name="Singh A."/>
            <person name="Thomas B.C."/>
            <person name="Banfield J.F."/>
        </authorList>
    </citation>
    <scope>NUCLEOTIDE SEQUENCE [LARGE SCALE GENOMIC DNA]</scope>
    <source>
        <strain evidence="2">AMDSBA4</strain>
    </source>
</reference>
<protein>
    <submittedName>
        <fullName evidence="2">2,3-diketo-5-methylthiopentyl-1-phosphate enolase</fullName>
    </submittedName>
</protein>
<dbReference type="InterPro" id="IPR036376">
    <property type="entry name" value="RuBisCO_lsu_C_sf"/>
</dbReference>
<dbReference type="SUPFAM" id="SSF54966">
    <property type="entry name" value="RuBisCO, large subunit, small (N-terminal) domain"/>
    <property type="match status" value="1"/>
</dbReference>
<dbReference type="InterPro" id="IPR033966">
    <property type="entry name" value="RuBisCO"/>
</dbReference>
<dbReference type="Gene3D" id="3.20.20.110">
    <property type="entry name" value="Ribulose bisphosphate carboxylase, large subunit, C-terminal domain"/>
    <property type="match status" value="1"/>
</dbReference>
<dbReference type="InterPro" id="IPR036422">
    <property type="entry name" value="RuBisCO_lsu_N_sf"/>
</dbReference>
<evidence type="ECO:0000313" key="2">
    <source>
        <dbReference type="EMBL" id="PSR34375.1"/>
    </source>
</evidence>
<sequence length="370" mass="40103">MNSSFVTATYQVPWSDNLTERAQAIANGLAMSSSRQDELPQWLGEIANIDRPAHDIGLFSIRYPVHNIKPTIASLLTVVFGSLSLEGQIRLVGLDIPEAFLRQFPGPSHGVPGLRAKFGIHHRPFVMSVFKRENGATLEEFTDSFRQQIDGGVDWVKDDEIYFFDDPAPLLQRVAIAKRLLADRADQTGQLGFYAPNLTGTPREILDTAHRAIDAGAQAFLITPFVTGLDILVELRREHIEVPFIAHPAFSGGLVAPHTWGVASEILLGLLPRIAGADIVLFPSPYGSAAISRSEALAVHHRLSAPGQFPEVISGPSSGIHLGLVGQLLEDFGYDIVVNVENAIHGHPHGITAGARMLMDAVVDVCRGNA</sequence>
<accession>A0A2T2XIN7</accession>
<dbReference type="SFLD" id="SFLDG00301">
    <property type="entry name" value="RuBisCO-like_proteins"/>
    <property type="match status" value="1"/>
</dbReference>
<name>A0A2T2XIN7_9FIRM</name>
<proteinExistence type="predicted"/>
<comment type="caution">
    <text evidence="2">The sequence shown here is derived from an EMBL/GenBank/DDBJ whole genome shotgun (WGS) entry which is preliminary data.</text>
</comment>
<feature type="domain" description="Ribulose bisphosphate carboxylase large subunit C-terminal" evidence="1">
    <location>
        <begin position="112"/>
        <end position="278"/>
    </location>
</feature>
<dbReference type="SFLD" id="SFLDS00014">
    <property type="entry name" value="RuBisCO"/>
    <property type="match status" value="1"/>
</dbReference>